<keyword evidence="3 8" id="KW-0812">Transmembrane</keyword>
<dbReference type="AlphaFoldDB" id="A0A940SIJ6"/>
<organism evidence="9 10">
    <name type="scientific">Gottfriedia endophytica</name>
    <dbReference type="NCBI Taxonomy" id="2820819"/>
    <lineage>
        <taxon>Bacteria</taxon>
        <taxon>Bacillati</taxon>
        <taxon>Bacillota</taxon>
        <taxon>Bacilli</taxon>
        <taxon>Bacillales</taxon>
        <taxon>Bacillaceae</taxon>
        <taxon>Gottfriedia</taxon>
    </lineage>
</organism>
<evidence type="ECO:0000313" key="9">
    <source>
        <dbReference type="EMBL" id="MBP0725045.1"/>
    </source>
</evidence>
<feature type="transmembrane region" description="Helical" evidence="8">
    <location>
        <begin position="167"/>
        <end position="185"/>
    </location>
</feature>
<keyword evidence="2 8" id="KW-1003">Cell membrane</keyword>
<keyword evidence="4 8" id="KW-1133">Transmembrane helix</keyword>
<dbReference type="InterPro" id="IPR003810">
    <property type="entry name" value="Mntp/YtaF"/>
</dbReference>
<dbReference type="EMBL" id="JAGIYQ010000004">
    <property type="protein sequence ID" value="MBP0725045.1"/>
    <property type="molecule type" value="Genomic_DNA"/>
</dbReference>
<feature type="transmembrane region" description="Helical" evidence="8">
    <location>
        <begin position="12"/>
        <end position="34"/>
    </location>
</feature>
<dbReference type="GO" id="GO:0005384">
    <property type="term" value="F:manganese ion transmembrane transporter activity"/>
    <property type="evidence" value="ECO:0007669"/>
    <property type="project" value="UniProtKB-UniRule"/>
</dbReference>
<comment type="similarity">
    <text evidence="8">Belongs to the MntP (TC 9.B.29) family.</text>
</comment>
<keyword evidence="7 8" id="KW-0464">Manganese</keyword>
<dbReference type="PANTHER" id="PTHR35529:SF1">
    <property type="entry name" value="MANGANESE EFFLUX PUMP MNTP-RELATED"/>
    <property type="match status" value="1"/>
</dbReference>
<keyword evidence="1 8" id="KW-0813">Transport</keyword>
<dbReference type="RefSeq" id="WP_209404207.1">
    <property type="nucleotide sequence ID" value="NZ_JAGIYQ010000004.1"/>
</dbReference>
<protein>
    <recommendedName>
        <fullName evidence="8">Putative manganese efflux pump MntP</fullName>
    </recommendedName>
</protein>
<dbReference type="InterPro" id="IPR022929">
    <property type="entry name" value="Put_MntP"/>
</dbReference>
<feature type="transmembrane region" description="Helical" evidence="8">
    <location>
        <begin position="136"/>
        <end position="155"/>
    </location>
</feature>
<accession>A0A940SIJ6</accession>
<keyword evidence="10" id="KW-1185">Reference proteome</keyword>
<reference evidence="9" key="1">
    <citation type="submission" date="2021-04" db="EMBL/GenBank/DDBJ databases">
        <title>Genome seq and assembly of Bacillus sp.</title>
        <authorList>
            <person name="Chhetri G."/>
        </authorList>
    </citation>
    <scope>NUCLEOTIDE SEQUENCE</scope>
    <source>
        <strain evidence="9">RG28</strain>
    </source>
</reference>
<sequence>MGNFSFIDELVTLSLMASALGLDAFSVGLGMGIMNLRLRQIFKIGLVIGIFHVVMPLLGMLIGFAVSDTFGRVAVIVGGTLILGIGFHMMYTTLFSKEKNKFSPSGIGLLLFAFSVSADSFSVGIGLGMFGARTGLTILLFGLISTIMTWAGLILGRKVEQQFGKFGELLGGTFLLFFGLKLLFFSKL</sequence>
<dbReference type="PANTHER" id="PTHR35529">
    <property type="entry name" value="MANGANESE EFFLUX PUMP MNTP-RELATED"/>
    <property type="match status" value="1"/>
</dbReference>
<comment type="caution">
    <text evidence="9">The sequence shown here is derived from an EMBL/GenBank/DDBJ whole genome shotgun (WGS) entry which is preliminary data.</text>
</comment>
<dbReference type="Pfam" id="PF02659">
    <property type="entry name" value="Mntp"/>
    <property type="match status" value="1"/>
</dbReference>
<dbReference type="HAMAP" id="MF_01521">
    <property type="entry name" value="MntP_pump"/>
    <property type="match status" value="1"/>
</dbReference>
<dbReference type="Proteomes" id="UP000682134">
    <property type="component" value="Unassembled WGS sequence"/>
</dbReference>
<evidence type="ECO:0000256" key="1">
    <source>
        <dbReference type="ARBA" id="ARBA00022448"/>
    </source>
</evidence>
<comment type="function">
    <text evidence="8">Probably functions as a manganese efflux pump.</text>
</comment>
<comment type="subcellular location">
    <subcellularLocation>
        <location evidence="8">Cell membrane</location>
        <topology evidence="8">Multi-pass membrane protein</topology>
    </subcellularLocation>
</comment>
<keyword evidence="5 8" id="KW-0406">Ion transport</keyword>
<evidence type="ECO:0000256" key="3">
    <source>
        <dbReference type="ARBA" id="ARBA00022692"/>
    </source>
</evidence>
<dbReference type="GO" id="GO:0005886">
    <property type="term" value="C:plasma membrane"/>
    <property type="evidence" value="ECO:0007669"/>
    <property type="project" value="UniProtKB-SubCell"/>
</dbReference>
<evidence type="ECO:0000256" key="5">
    <source>
        <dbReference type="ARBA" id="ARBA00023065"/>
    </source>
</evidence>
<gene>
    <name evidence="8" type="primary">mntP</name>
    <name evidence="9" type="ORF">J5Y03_07550</name>
</gene>
<evidence type="ECO:0000256" key="6">
    <source>
        <dbReference type="ARBA" id="ARBA00023136"/>
    </source>
</evidence>
<evidence type="ECO:0000256" key="4">
    <source>
        <dbReference type="ARBA" id="ARBA00022989"/>
    </source>
</evidence>
<evidence type="ECO:0000313" key="10">
    <source>
        <dbReference type="Proteomes" id="UP000682134"/>
    </source>
</evidence>
<evidence type="ECO:0000256" key="8">
    <source>
        <dbReference type="HAMAP-Rule" id="MF_01521"/>
    </source>
</evidence>
<feature type="transmembrane region" description="Helical" evidence="8">
    <location>
        <begin position="107"/>
        <end position="130"/>
    </location>
</feature>
<keyword evidence="6 8" id="KW-0472">Membrane</keyword>
<feature type="transmembrane region" description="Helical" evidence="8">
    <location>
        <begin position="46"/>
        <end position="67"/>
    </location>
</feature>
<evidence type="ECO:0000256" key="7">
    <source>
        <dbReference type="ARBA" id="ARBA00023211"/>
    </source>
</evidence>
<feature type="transmembrane region" description="Helical" evidence="8">
    <location>
        <begin position="73"/>
        <end position="95"/>
    </location>
</feature>
<proteinExistence type="inferred from homology"/>
<evidence type="ECO:0000256" key="2">
    <source>
        <dbReference type="ARBA" id="ARBA00022475"/>
    </source>
</evidence>
<name>A0A940SIJ6_9BACI</name>